<dbReference type="InterPro" id="IPR002772">
    <property type="entry name" value="Glyco_hydro_3_C"/>
</dbReference>
<comment type="caution">
    <text evidence="4">The sequence shown here is derived from an EMBL/GenBank/DDBJ whole genome shotgun (WGS) entry which is preliminary data.</text>
</comment>
<dbReference type="InterPro" id="IPR036881">
    <property type="entry name" value="Glyco_hydro_3_C_sf"/>
</dbReference>
<organism evidence="4 5">
    <name type="scientific">Saccharothrix hoggarensis</name>
    <dbReference type="NCBI Taxonomy" id="913853"/>
    <lineage>
        <taxon>Bacteria</taxon>
        <taxon>Bacillati</taxon>
        <taxon>Actinomycetota</taxon>
        <taxon>Actinomycetes</taxon>
        <taxon>Pseudonocardiales</taxon>
        <taxon>Pseudonocardiaceae</taxon>
        <taxon>Saccharothrix</taxon>
    </lineage>
</organism>
<evidence type="ECO:0000313" key="5">
    <source>
        <dbReference type="Proteomes" id="UP001597168"/>
    </source>
</evidence>
<dbReference type="Proteomes" id="UP001597168">
    <property type="component" value="Unassembled WGS sequence"/>
</dbReference>
<dbReference type="SMART" id="SM01217">
    <property type="entry name" value="Fn3_like"/>
    <property type="match status" value="1"/>
</dbReference>
<dbReference type="Gene3D" id="3.20.20.300">
    <property type="entry name" value="Glycoside hydrolase, family 3, N-terminal domain"/>
    <property type="match status" value="1"/>
</dbReference>
<dbReference type="InterPro" id="IPR001764">
    <property type="entry name" value="Glyco_hydro_3_N"/>
</dbReference>
<dbReference type="PANTHER" id="PTHR42715:SF10">
    <property type="entry name" value="BETA-GLUCOSIDASE"/>
    <property type="match status" value="1"/>
</dbReference>
<evidence type="ECO:0000256" key="2">
    <source>
        <dbReference type="ARBA" id="ARBA00022801"/>
    </source>
</evidence>
<accession>A0ABW3QP83</accession>
<gene>
    <name evidence="4" type="ORF">ACFQ3T_05425</name>
</gene>
<dbReference type="EMBL" id="JBHTLK010000015">
    <property type="protein sequence ID" value="MFD1146557.1"/>
    <property type="molecule type" value="Genomic_DNA"/>
</dbReference>
<dbReference type="InterPro" id="IPR050288">
    <property type="entry name" value="Cellulose_deg_GH3"/>
</dbReference>
<feature type="domain" description="Fibronectin type III-like" evidence="3">
    <location>
        <begin position="674"/>
        <end position="743"/>
    </location>
</feature>
<protein>
    <submittedName>
        <fullName evidence="4">Glycoside hydrolase family 3 N-terminal domain-containing protein</fullName>
    </submittedName>
</protein>
<dbReference type="Pfam" id="PF00933">
    <property type="entry name" value="Glyco_hydro_3"/>
    <property type="match status" value="1"/>
</dbReference>
<dbReference type="InterPro" id="IPR013783">
    <property type="entry name" value="Ig-like_fold"/>
</dbReference>
<dbReference type="InterPro" id="IPR026891">
    <property type="entry name" value="Fn3-like"/>
</dbReference>
<dbReference type="SUPFAM" id="SSF51445">
    <property type="entry name" value="(Trans)glycosidases"/>
    <property type="match status" value="1"/>
</dbReference>
<name>A0ABW3QP83_9PSEU</name>
<dbReference type="Pfam" id="PF14310">
    <property type="entry name" value="Fn3-like"/>
    <property type="match status" value="1"/>
</dbReference>
<dbReference type="PANTHER" id="PTHR42715">
    <property type="entry name" value="BETA-GLUCOSIDASE"/>
    <property type="match status" value="1"/>
</dbReference>
<sequence length="778" mass="81544">MLNTWADPGKPTGERVAALLAELTLEEKLAQLVGVWVGISETDQEVAPAQHEFAEPLPPWDELTKPGLGQLTRVFGTGPVDPLVGAKVLAETQRKLVANTRFGIPAMAHEECLAGFTAWQATVFPIPLAWGASFDPESVERMAREVGLVMRDVGVHQGLAPVLDVSRDPRWGRTEETIGEDPYLVGLLGAAYTRGLESSGVVATLKHFAGYSASRGGRNHAPVHMGPREFADVVLPPFEMALREGGARSVMHSYAEVDGVPPASDASLLTDLLRGEWGFTGVVVADYFGVSFLETSHGVAGSPGEAAALALTAGVDVELPSVRCYGEPLAELVRSGQVAEELVDRAVTRVLTQKCELGLLDEGWQPESPAVLRGEPVDLDPPALRDLARSMAEKSVVLLDNQSGVLPLDASKLAVVGPCADDLLALMGCYAFPNHVGVQHPDVPLGVEMDTLVQAVRSEFPDASIASAKGCDVDGDDRSGIADAVAAAKDADVVLAVLGDRAGLFGRGTSGEGCDAEDLSLPGVQGELLDALLELDVPVVLVLLSGRPYALGAYGSGDGSTSRLAAVVQAFFPGEEGAGAVAGVLSGRVNPSGKLPVQVPRGSGGQPTTYLHPPLGGAGGVSSVDPTPAYPFGHGLSYTTFELSDFAAGDELPSDGEVEVSCVVRNTGDRAGAEVVQLYLHDPVASVTRPVRQLVGFARVELEPGEATSVTFRLHADRTSFTGRDGRRVVEPGDLVLLVGCSSTDIRWERSVPLTGEPRFVGHDRVLVTPVRTGPAGE</sequence>
<proteinExistence type="inferred from homology"/>
<evidence type="ECO:0000313" key="4">
    <source>
        <dbReference type="EMBL" id="MFD1146557.1"/>
    </source>
</evidence>
<dbReference type="RefSeq" id="WP_380720509.1">
    <property type="nucleotide sequence ID" value="NZ_JBHTLK010000015.1"/>
</dbReference>
<reference evidence="5" key="1">
    <citation type="journal article" date="2019" name="Int. J. Syst. Evol. Microbiol.">
        <title>The Global Catalogue of Microorganisms (GCM) 10K type strain sequencing project: providing services to taxonomists for standard genome sequencing and annotation.</title>
        <authorList>
            <consortium name="The Broad Institute Genomics Platform"/>
            <consortium name="The Broad Institute Genome Sequencing Center for Infectious Disease"/>
            <person name="Wu L."/>
            <person name="Ma J."/>
        </authorList>
    </citation>
    <scope>NUCLEOTIDE SEQUENCE [LARGE SCALE GENOMIC DNA]</scope>
    <source>
        <strain evidence="5">CCUG 60214</strain>
    </source>
</reference>
<dbReference type="Gene3D" id="3.40.50.1700">
    <property type="entry name" value="Glycoside hydrolase family 3 C-terminal domain"/>
    <property type="match status" value="1"/>
</dbReference>
<dbReference type="InterPro" id="IPR017853">
    <property type="entry name" value="GH"/>
</dbReference>
<dbReference type="InterPro" id="IPR036962">
    <property type="entry name" value="Glyco_hydro_3_N_sf"/>
</dbReference>
<evidence type="ECO:0000256" key="1">
    <source>
        <dbReference type="ARBA" id="ARBA00005336"/>
    </source>
</evidence>
<dbReference type="Gene3D" id="2.60.40.10">
    <property type="entry name" value="Immunoglobulins"/>
    <property type="match status" value="1"/>
</dbReference>
<dbReference type="Pfam" id="PF01915">
    <property type="entry name" value="Glyco_hydro_3_C"/>
    <property type="match status" value="1"/>
</dbReference>
<dbReference type="SUPFAM" id="SSF52279">
    <property type="entry name" value="Beta-D-glucan exohydrolase, C-terminal domain"/>
    <property type="match status" value="1"/>
</dbReference>
<dbReference type="PRINTS" id="PR00133">
    <property type="entry name" value="GLHYDRLASE3"/>
</dbReference>
<keyword evidence="2 4" id="KW-0378">Hydrolase</keyword>
<comment type="similarity">
    <text evidence="1">Belongs to the glycosyl hydrolase 3 family.</text>
</comment>
<keyword evidence="5" id="KW-1185">Reference proteome</keyword>
<dbReference type="GO" id="GO:0016787">
    <property type="term" value="F:hydrolase activity"/>
    <property type="evidence" value="ECO:0007669"/>
    <property type="project" value="UniProtKB-KW"/>
</dbReference>
<evidence type="ECO:0000259" key="3">
    <source>
        <dbReference type="SMART" id="SM01217"/>
    </source>
</evidence>